<organism evidence="1 2">
    <name type="scientific">Paenibacillus allorhizoplanae</name>
    <dbReference type="NCBI Taxonomy" id="2905648"/>
    <lineage>
        <taxon>Bacteria</taxon>
        <taxon>Bacillati</taxon>
        <taxon>Bacillota</taxon>
        <taxon>Bacilli</taxon>
        <taxon>Bacillales</taxon>
        <taxon>Paenibacillaceae</taxon>
        <taxon>Paenibacillus</taxon>
    </lineage>
</organism>
<proteinExistence type="predicted"/>
<gene>
    <name evidence="1" type="ORF">PAECIP111891_03236</name>
</gene>
<accession>A0ABM9CAZ9</accession>
<reference evidence="1" key="1">
    <citation type="submission" date="2022-01" db="EMBL/GenBank/DDBJ databases">
        <authorList>
            <person name="Criscuolo A."/>
        </authorList>
    </citation>
    <scope>NUCLEOTIDE SEQUENCE</scope>
    <source>
        <strain evidence="1">CIP111891</strain>
    </source>
</reference>
<keyword evidence="2" id="KW-1185">Reference proteome</keyword>
<comment type="caution">
    <text evidence="1">The sequence shown here is derived from an EMBL/GenBank/DDBJ whole genome shotgun (WGS) entry which is preliminary data.</text>
</comment>
<dbReference type="EMBL" id="CAKMMW010000009">
    <property type="protein sequence ID" value="CAH1209070.1"/>
    <property type="molecule type" value="Genomic_DNA"/>
</dbReference>
<evidence type="ECO:0000313" key="2">
    <source>
        <dbReference type="Proteomes" id="UP000838821"/>
    </source>
</evidence>
<evidence type="ECO:0000313" key="1">
    <source>
        <dbReference type="EMBL" id="CAH1209070.1"/>
    </source>
</evidence>
<protein>
    <submittedName>
        <fullName evidence="1">Uncharacterized protein</fullName>
    </submittedName>
</protein>
<sequence>MMEESLMDTFKRYYADYRGAEGVDQSFTDAYQAMAFHVINQTEHYVQQGNLHEIQNLIREFKEIGLATSPSNDSLKEQFEQELVVQELNRYSF</sequence>
<dbReference type="Proteomes" id="UP000838821">
    <property type="component" value="Unassembled WGS sequence"/>
</dbReference>
<name>A0ABM9CAZ9_9BACL</name>